<accession>A0ABT3QEY4</accession>
<proteinExistence type="predicted"/>
<organism evidence="1 2">
    <name type="scientific">Acetobacter thailandicus</name>
    <dbReference type="NCBI Taxonomy" id="1502842"/>
    <lineage>
        <taxon>Bacteria</taxon>
        <taxon>Pseudomonadati</taxon>
        <taxon>Pseudomonadota</taxon>
        <taxon>Alphaproteobacteria</taxon>
        <taxon>Acetobacterales</taxon>
        <taxon>Acetobacteraceae</taxon>
        <taxon>Acetobacter</taxon>
    </lineage>
</organism>
<comment type="caution">
    <text evidence="1">The sequence shown here is derived from an EMBL/GenBank/DDBJ whole genome shotgun (WGS) entry which is preliminary data.</text>
</comment>
<evidence type="ECO:0000313" key="1">
    <source>
        <dbReference type="EMBL" id="MCX2563853.1"/>
    </source>
</evidence>
<dbReference type="Proteomes" id="UP001301152">
    <property type="component" value="Unassembled WGS sequence"/>
</dbReference>
<name>A0ABT3QEY4_9PROT</name>
<gene>
    <name evidence="1" type="ORF">OQ497_07780</name>
</gene>
<dbReference type="EMBL" id="JAPIUZ010000003">
    <property type="protein sequence ID" value="MCX2563853.1"/>
    <property type="molecule type" value="Genomic_DNA"/>
</dbReference>
<dbReference type="Gene3D" id="2.40.160.10">
    <property type="entry name" value="Porin"/>
    <property type="match status" value="1"/>
</dbReference>
<keyword evidence="2" id="KW-1185">Reference proteome</keyword>
<dbReference type="Pfam" id="PF07396">
    <property type="entry name" value="Porin_O_P"/>
    <property type="match status" value="2"/>
</dbReference>
<sequence>MLPHYAQAASGNPEVQELMRIVKMQSQQMKMQSQQIHELQTRLSKVEKKSDTKTVKVTSLPAASHTAYAHVTSGPVEPVKFAGDTSPGIQTTTPVYPLKAAAPGSYAAVSSIPNNASPVMGVTSQIPSSGSTTSVGGLVLKWGQGLPTFTTPDNAYSFRVRGRILADYGGSFGSRYSSLNVSRTLMRAARLGVEGHARQLSWVFEADFSDNKPELMSAFMMWSQKVQKKTLDLALGNIFNERSFDGTTGSAQTVFLDRDLVATTLLPVRGWYGMGGMFKTIGKNWHVAAQIAGNNVNSSNATNNIRDDMTYEIRSHYIPWRNNNALIHLGIWGFYEDVKPAANFSQSVRLLARTNDAFAMQFGPTTPISNSFAGGLELFGIYKTGWALIEYGARHLQFRNTLPVASSYTDKLGGSGTIQALSLQTGLFLTGETPNYFARTGVWSSPRVLRPVTEGGWGAWELAARWDWADSSNIPTGARAWTATVGVNWYLLNFARIMVNYTHADVTNRAGNYIGTNTGNTFGVRSGITF</sequence>
<protein>
    <submittedName>
        <fullName evidence="1">Porin</fullName>
    </submittedName>
</protein>
<dbReference type="InterPro" id="IPR023614">
    <property type="entry name" value="Porin_dom_sf"/>
</dbReference>
<reference evidence="1 2" key="1">
    <citation type="submission" date="2022-11" db="EMBL/GenBank/DDBJ databases">
        <title>Genome sequencing of Acetobacter type strain.</title>
        <authorList>
            <person name="Heo J."/>
            <person name="Lee D."/>
            <person name="Han B.-H."/>
            <person name="Hong S.-B."/>
            <person name="Kwon S.-W."/>
        </authorList>
    </citation>
    <scope>NUCLEOTIDE SEQUENCE [LARGE SCALE GENOMIC DNA]</scope>
    <source>
        <strain evidence="1 2">KACC 21253</strain>
    </source>
</reference>
<evidence type="ECO:0000313" key="2">
    <source>
        <dbReference type="Proteomes" id="UP001301152"/>
    </source>
</evidence>
<dbReference type="InterPro" id="IPR010870">
    <property type="entry name" value="Porin_O/P"/>
</dbReference>